<name>A0A1L7UMR3_FUSMA</name>
<dbReference type="VEuPathDB" id="FungiDB:FMAN_05244"/>
<comment type="caution">
    <text evidence="2">The sequence shown here is derived from an EMBL/GenBank/DDBJ whole genome shotgun (WGS) entry which is preliminary data.</text>
</comment>
<sequence>MRMQWDSAELPPLGSQSISHNDNDNAEKGLCDASQSPPKIPPSAHISSEATSTVNKTIDPSRTSIERPAKPVPMPNLEVTKSIRVIDKSVSRWVLFHLWFNTYRKLFLLCTSLNLTAMISAELGHFSYAIHNSGAMVLGNLLVAVLMRNELFLRLLYTMAIYGLRSLVGSSTDTFGSNLDFTTYWRPSLWMRAISSCLVYPQNYTHDTKPRNAAQLRYCHRCHHKYTDLHISSQCLPLASQMTWVFVILSNLNDINRKKGQSDVSIILGGQELWFAFFITILVALPWATLREVSVQVELPSPRLTIIRFNRGMQQGLVGRISRTAVKEFHAFGIISEGIESPYHYMVCGVQGDFTKSMLSHPPATLWTRELKFTGIGHASAMYKRGIRICTGTGIGAALSTCIQSPDWFLIWIGSDQEKAFGVTIYDLIQKHIDPKRMILWDTKKEGRRPDTMQLLKETWERFEAEVVFITSNRKGNDEIMQGCYTANIPAFGTLWDF</sequence>
<reference evidence="3" key="1">
    <citation type="journal article" date="2016" name="Genome Biol. Evol.">
        <title>Comparative 'omics' of the Fusarium fujikuroi species complex highlights differences in genetic potential and metabolite synthesis.</title>
        <authorList>
            <person name="Niehaus E.-M."/>
            <person name="Muensterkoetter M."/>
            <person name="Proctor R.H."/>
            <person name="Brown D.W."/>
            <person name="Sharon A."/>
            <person name="Idan Y."/>
            <person name="Oren-Young L."/>
            <person name="Sieber C.M."/>
            <person name="Novak O."/>
            <person name="Pencik A."/>
            <person name="Tarkowska D."/>
            <person name="Hromadova K."/>
            <person name="Freeman S."/>
            <person name="Maymon M."/>
            <person name="Elazar M."/>
            <person name="Youssef S.A."/>
            <person name="El-Shabrawy E.S.M."/>
            <person name="Shalaby A.B.A."/>
            <person name="Houterman P."/>
            <person name="Brock N.L."/>
            <person name="Burkhardt I."/>
            <person name="Tsavkelova E.A."/>
            <person name="Dickschat J.S."/>
            <person name="Galuszka P."/>
            <person name="Gueldener U."/>
            <person name="Tudzynski B."/>
        </authorList>
    </citation>
    <scope>NUCLEOTIDE SEQUENCE [LARGE SCALE GENOMIC DNA]</scope>
    <source>
        <strain evidence="3">MRC7560</strain>
    </source>
</reference>
<proteinExistence type="predicted"/>
<accession>A0A1L7UMR3</accession>
<dbReference type="EMBL" id="FCQH01000023">
    <property type="protein sequence ID" value="CVL08556.1"/>
    <property type="molecule type" value="Genomic_DNA"/>
</dbReference>
<dbReference type="PANTHER" id="PTHR33927">
    <property type="entry name" value="TRANSMEMBRANE PROTEIN"/>
    <property type="match status" value="1"/>
</dbReference>
<feature type="compositionally biased region" description="Polar residues" evidence="1">
    <location>
        <begin position="45"/>
        <end position="63"/>
    </location>
</feature>
<evidence type="ECO:0000256" key="1">
    <source>
        <dbReference type="SAM" id="MobiDB-lite"/>
    </source>
</evidence>
<feature type="region of interest" description="Disordered" evidence="1">
    <location>
        <begin position="1"/>
        <end position="71"/>
    </location>
</feature>
<protein>
    <submittedName>
        <fullName evidence="2">Related to non-ribosomal peptide synthetase</fullName>
    </submittedName>
</protein>
<evidence type="ECO:0000313" key="3">
    <source>
        <dbReference type="Proteomes" id="UP000184255"/>
    </source>
</evidence>
<keyword evidence="3" id="KW-1185">Reference proteome</keyword>
<dbReference type="PANTHER" id="PTHR33927:SF1">
    <property type="entry name" value="TRANSMEMBRANE PROTEIN"/>
    <property type="match status" value="1"/>
</dbReference>
<gene>
    <name evidence="2" type="ORF">FMAN_05244</name>
</gene>
<dbReference type="RefSeq" id="XP_041691154.1">
    <property type="nucleotide sequence ID" value="XM_041825810.1"/>
</dbReference>
<dbReference type="GeneID" id="65084511"/>
<dbReference type="Proteomes" id="UP000184255">
    <property type="component" value="Unassembled WGS sequence"/>
</dbReference>
<dbReference type="AlphaFoldDB" id="A0A1L7UMR3"/>
<evidence type="ECO:0000313" key="2">
    <source>
        <dbReference type="EMBL" id="CVL08556.1"/>
    </source>
</evidence>
<feature type="compositionally biased region" description="Basic and acidic residues" evidence="1">
    <location>
        <begin position="21"/>
        <end position="30"/>
    </location>
</feature>
<organism evidence="2 3">
    <name type="scientific">Fusarium mangiferae</name>
    <name type="common">Mango malformation disease fungus</name>
    <dbReference type="NCBI Taxonomy" id="192010"/>
    <lineage>
        <taxon>Eukaryota</taxon>
        <taxon>Fungi</taxon>
        <taxon>Dikarya</taxon>
        <taxon>Ascomycota</taxon>
        <taxon>Pezizomycotina</taxon>
        <taxon>Sordariomycetes</taxon>
        <taxon>Hypocreomycetidae</taxon>
        <taxon>Hypocreales</taxon>
        <taxon>Nectriaceae</taxon>
        <taxon>Fusarium</taxon>
        <taxon>Fusarium fujikuroi species complex</taxon>
    </lineage>
</organism>
<dbReference type="InterPro" id="IPR052979">
    <property type="entry name" value="Adenylate-forming_domain"/>
</dbReference>